<gene>
    <name evidence="1" type="ORF">SDC9_194450</name>
</gene>
<sequence length="76" mass="8857">MKNRGQHYNSGRTVFDHTGKDIYNIYHKQELPGGAEVLHSHRRQAFRNLLPGKHKAETRYIADYNNDRCRSDAACK</sequence>
<accession>A0A645I6C1</accession>
<proteinExistence type="predicted"/>
<protein>
    <submittedName>
        <fullName evidence="1">Uncharacterized protein</fullName>
    </submittedName>
</protein>
<dbReference type="AlphaFoldDB" id="A0A645I6C1"/>
<dbReference type="EMBL" id="VSSQ01107862">
    <property type="protein sequence ID" value="MPN46851.1"/>
    <property type="molecule type" value="Genomic_DNA"/>
</dbReference>
<name>A0A645I6C1_9ZZZZ</name>
<reference evidence="1" key="1">
    <citation type="submission" date="2019-08" db="EMBL/GenBank/DDBJ databases">
        <authorList>
            <person name="Kucharzyk K."/>
            <person name="Murdoch R.W."/>
            <person name="Higgins S."/>
            <person name="Loffler F."/>
        </authorList>
    </citation>
    <scope>NUCLEOTIDE SEQUENCE</scope>
</reference>
<comment type="caution">
    <text evidence="1">The sequence shown here is derived from an EMBL/GenBank/DDBJ whole genome shotgun (WGS) entry which is preliminary data.</text>
</comment>
<evidence type="ECO:0000313" key="1">
    <source>
        <dbReference type="EMBL" id="MPN46851.1"/>
    </source>
</evidence>
<organism evidence="1">
    <name type="scientific">bioreactor metagenome</name>
    <dbReference type="NCBI Taxonomy" id="1076179"/>
    <lineage>
        <taxon>unclassified sequences</taxon>
        <taxon>metagenomes</taxon>
        <taxon>ecological metagenomes</taxon>
    </lineage>
</organism>